<gene>
    <name evidence="2" type="ORF">ADK38_19155</name>
</gene>
<sequence>MHQPTTSNNAIVPYITTRVGERLGVGMNLRIHPTRGLCYAPEFANDRDSSGALWARRSHNPRDNAGQPTGEPLYAKVHPSRQRECMYELRCQICCREPASRTSLGYLFLLEQPDDGMRAGWPEGELTRHPPLCLPHAKVSVKRCPPLRRGHVAVRVKMPRLYGIKGLPFTTHWDAEQDDVPDDNDADIVSYRDPRIRWYLATQLVRRLCGVTVIDLTAERAAAELGR</sequence>
<feature type="region of interest" description="Disordered" evidence="1">
    <location>
        <begin position="54"/>
        <end position="74"/>
    </location>
</feature>
<organism evidence="2 3">
    <name type="scientific">Streptomyces varsoviensis</name>
    <dbReference type="NCBI Taxonomy" id="67373"/>
    <lineage>
        <taxon>Bacteria</taxon>
        <taxon>Bacillati</taxon>
        <taxon>Actinomycetota</taxon>
        <taxon>Actinomycetes</taxon>
        <taxon>Kitasatosporales</taxon>
        <taxon>Streptomycetaceae</taxon>
        <taxon>Streptomyces</taxon>
    </lineage>
</organism>
<dbReference type="RefSeq" id="WP_037962331.1">
    <property type="nucleotide sequence ID" value="NZ_JBIRHZ010000007.1"/>
</dbReference>
<evidence type="ECO:0000313" key="2">
    <source>
        <dbReference type="EMBL" id="KOG88559.1"/>
    </source>
</evidence>
<keyword evidence="3" id="KW-1185">Reference proteome</keyword>
<comment type="caution">
    <text evidence="2">The sequence shown here is derived from an EMBL/GenBank/DDBJ whole genome shotgun (WGS) entry which is preliminary data.</text>
</comment>
<accession>A0ABR5J598</accession>
<dbReference type="EMBL" id="LGUT01001631">
    <property type="protein sequence ID" value="KOG88559.1"/>
    <property type="molecule type" value="Genomic_DNA"/>
</dbReference>
<proteinExistence type="predicted"/>
<reference evidence="2 3" key="1">
    <citation type="submission" date="2015-07" db="EMBL/GenBank/DDBJ databases">
        <authorList>
            <person name="Ju K.-S."/>
            <person name="Doroghazi J.R."/>
            <person name="Metcalf W.W."/>
        </authorList>
    </citation>
    <scope>NUCLEOTIDE SEQUENCE [LARGE SCALE GENOMIC DNA]</scope>
    <source>
        <strain evidence="2 3">NRRL B-3589</strain>
    </source>
</reference>
<evidence type="ECO:0000313" key="3">
    <source>
        <dbReference type="Proteomes" id="UP000037020"/>
    </source>
</evidence>
<evidence type="ECO:0000256" key="1">
    <source>
        <dbReference type="SAM" id="MobiDB-lite"/>
    </source>
</evidence>
<protein>
    <submittedName>
        <fullName evidence="2">Uncharacterized protein</fullName>
    </submittedName>
</protein>
<dbReference type="Proteomes" id="UP000037020">
    <property type="component" value="Unassembled WGS sequence"/>
</dbReference>
<name>A0ABR5J598_9ACTN</name>